<name>A0AAV7SEG2_PLEWA</name>
<proteinExistence type="predicted"/>
<organism evidence="1 2">
    <name type="scientific">Pleurodeles waltl</name>
    <name type="common">Iberian ribbed newt</name>
    <dbReference type="NCBI Taxonomy" id="8319"/>
    <lineage>
        <taxon>Eukaryota</taxon>
        <taxon>Metazoa</taxon>
        <taxon>Chordata</taxon>
        <taxon>Craniata</taxon>
        <taxon>Vertebrata</taxon>
        <taxon>Euteleostomi</taxon>
        <taxon>Amphibia</taxon>
        <taxon>Batrachia</taxon>
        <taxon>Caudata</taxon>
        <taxon>Salamandroidea</taxon>
        <taxon>Salamandridae</taxon>
        <taxon>Pleurodelinae</taxon>
        <taxon>Pleurodeles</taxon>
    </lineage>
</organism>
<dbReference type="Proteomes" id="UP001066276">
    <property type="component" value="Chromosome 4_2"/>
</dbReference>
<comment type="caution">
    <text evidence="1">The sequence shown here is derived from an EMBL/GenBank/DDBJ whole genome shotgun (WGS) entry which is preliminary data.</text>
</comment>
<dbReference type="AlphaFoldDB" id="A0AAV7SEG2"/>
<reference evidence="1" key="1">
    <citation type="journal article" date="2022" name="bioRxiv">
        <title>Sequencing and chromosome-scale assembly of the giantPleurodeles waltlgenome.</title>
        <authorList>
            <person name="Brown T."/>
            <person name="Elewa A."/>
            <person name="Iarovenko S."/>
            <person name="Subramanian E."/>
            <person name="Araus A.J."/>
            <person name="Petzold A."/>
            <person name="Susuki M."/>
            <person name="Suzuki K.-i.T."/>
            <person name="Hayashi T."/>
            <person name="Toyoda A."/>
            <person name="Oliveira C."/>
            <person name="Osipova E."/>
            <person name="Leigh N.D."/>
            <person name="Simon A."/>
            <person name="Yun M.H."/>
        </authorList>
    </citation>
    <scope>NUCLEOTIDE SEQUENCE</scope>
    <source>
        <strain evidence="1">20211129_DDA</strain>
        <tissue evidence="1">Liver</tissue>
    </source>
</reference>
<keyword evidence="2" id="KW-1185">Reference proteome</keyword>
<protein>
    <submittedName>
        <fullName evidence="1">Uncharacterized protein</fullName>
    </submittedName>
</protein>
<gene>
    <name evidence="1" type="ORF">NDU88_002748</name>
</gene>
<sequence length="133" mass="14816">MRNGEEEESKGGDRDVRRKLPDTFLEGCRYLSVLKVRPGAEEVRRLYSQRCSGEKPCRVGGPGSLYSITHQRGVVGRRCDPWQRGVAPRCKQSDAGRWSPAPPPCLTGIDVRKAEHCIPCIVLSGVALPERSW</sequence>
<dbReference type="EMBL" id="JANPWB010000008">
    <property type="protein sequence ID" value="KAJ1162280.1"/>
    <property type="molecule type" value="Genomic_DNA"/>
</dbReference>
<evidence type="ECO:0000313" key="2">
    <source>
        <dbReference type="Proteomes" id="UP001066276"/>
    </source>
</evidence>
<accession>A0AAV7SEG2</accession>
<evidence type="ECO:0000313" key="1">
    <source>
        <dbReference type="EMBL" id="KAJ1162280.1"/>
    </source>
</evidence>